<dbReference type="Gene3D" id="1.10.357.10">
    <property type="entry name" value="Tetracycline Repressor, domain 2"/>
    <property type="match status" value="1"/>
</dbReference>
<dbReference type="RefSeq" id="WP_251487454.1">
    <property type="nucleotide sequence ID" value="NZ_CAJSLV010000046.1"/>
</dbReference>
<comment type="caution">
    <text evidence="1">The sequence shown here is derived from an EMBL/GenBank/DDBJ whole genome shotgun (WGS) entry which is preliminary data.</text>
</comment>
<dbReference type="AlphaFoldDB" id="A0A9W4DM26"/>
<evidence type="ECO:0000313" key="1">
    <source>
        <dbReference type="EMBL" id="CAG6392664.1"/>
    </source>
</evidence>
<evidence type="ECO:0000313" key="2">
    <source>
        <dbReference type="Proteomes" id="UP001152519"/>
    </source>
</evidence>
<accession>A0A9W4DM26</accession>
<name>A0A9W4DM26_9ACTN</name>
<reference evidence="1" key="1">
    <citation type="submission" date="2021-05" db="EMBL/GenBank/DDBJ databases">
        <authorList>
            <person name="Arsene-Ploetze F."/>
        </authorList>
    </citation>
    <scope>NUCLEOTIDE SEQUENCE</scope>
    <source>
        <strain evidence="1">DSM 42138</strain>
    </source>
</reference>
<proteinExistence type="predicted"/>
<sequence length="111" mass="12519">MLIAVAEHEAEQVLEAQQPHLGGLTAWESWQKWREAVINRLINRYAEPGQRCPPGSLTSELGKSSPQARAVASKPYDAWKEAPLRGVEALTSARRLARRAAHTRPRRLEWT</sequence>
<dbReference type="EMBL" id="CAJSLV010000046">
    <property type="protein sequence ID" value="CAG6392664.1"/>
    <property type="molecule type" value="Genomic_DNA"/>
</dbReference>
<organism evidence="1 2">
    <name type="scientific">Actinacidiphila cocklensis</name>
    <dbReference type="NCBI Taxonomy" id="887465"/>
    <lineage>
        <taxon>Bacteria</taxon>
        <taxon>Bacillati</taxon>
        <taxon>Actinomycetota</taxon>
        <taxon>Actinomycetes</taxon>
        <taxon>Kitasatosporales</taxon>
        <taxon>Streptomycetaceae</taxon>
        <taxon>Actinacidiphila</taxon>
    </lineage>
</organism>
<keyword evidence="2" id="KW-1185">Reference proteome</keyword>
<protein>
    <submittedName>
        <fullName evidence="1">Uncharacterized protein</fullName>
    </submittedName>
</protein>
<gene>
    <name evidence="1" type="ORF">SCOCK_180041</name>
</gene>
<dbReference type="Proteomes" id="UP001152519">
    <property type="component" value="Unassembled WGS sequence"/>
</dbReference>